<organism evidence="2 3">
    <name type="scientific">Hoeflea poritis</name>
    <dbReference type="NCBI Taxonomy" id="2993659"/>
    <lineage>
        <taxon>Bacteria</taxon>
        <taxon>Pseudomonadati</taxon>
        <taxon>Pseudomonadota</taxon>
        <taxon>Alphaproteobacteria</taxon>
        <taxon>Hyphomicrobiales</taxon>
        <taxon>Rhizobiaceae</taxon>
        <taxon>Hoeflea</taxon>
    </lineage>
</organism>
<evidence type="ECO:0000256" key="1">
    <source>
        <dbReference type="SAM" id="MobiDB-lite"/>
    </source>
</evidence>
<sequence>MNEVYEIAVQVQASEGDQRQMVGTAGICRYCGCQDSRKFKKVAHTFPEALGNKWVMSVDECDSCNGKFSVYEDALAKAVGPFLTLGGVKGKKGIRQTGRSQSNSKIRHSMEGGRRRISIRAESGGVGIDPATGNMKAVIGVKGDKFVPLLAYKALCKMGLALLPEKELGNFGKLIAWIGDPGSGADMVPLEVGASFALIGNSPPLVTGTLLRRKAPDDPLPHMVFVFCSGSVCLQIRLRPDKLDNHVVPDGGLGIRWTNALAAEEGGIVKIGYGLPIQWDWSSDESVLQPVESFVLDFDPETTHGSLTPVMRK</sequence>
<keyword evidence="3" id="KW-1185">Reference proteome</keyword>
<evidence type="ECO:0008006" key="4">
    <source>
        <dbReference type="Google" id="ProtNLM"/>
    </source>
</evidence>
<protein>
    <recommendedName>
        <fullName evidence="4">HNH endonuclease 5 domain-containing protein</fullName>
    </recommendedName>
</protein>
<reference evidence="2" key="1">
    <citation type="submission" date="2022-11" db="EMBL/GenBank/DDBJ databases">
        <title>Hoeflea poritis sp. nov., isolated from scleractinian coral Porites lutea.</title>
        <authorList>
            <person name="Zhang G."/>
            <person name="Wei Q."/>
            <person name="Cai L."/>
        </authorList>
    </citation>
    <scope>NUCLEOTIDE SEQUENCE</scope>
    <source>
        <strain evidence="2">E7-10</strain>
    </source>
</reference>
<evidence type="ECO:0000313" key="3">
    <source>
        <dbReference type="Proteomes" id="UP001148313"/>
    </source>
</evidence>
<comment type="caution">
    <text evidence="2">The sequence shown here is derived from an EMBL/GenBank/DDBJ whole genome shotgun (WGS) entry which is preliminary data.</text>
</comment>
<gene>
    <name evidence="2" type="ORF">OOZ53_24920</name>
</gene>
<proteinExistence type="predicted"/>
<feature type="region of interest" description="Disordered" evidence="1">
    <location>
        <begin position="93"/>
        <end position="112"/>
    </location>
</feature>
<evidence type="ECO:0000313" key="2">
    <source>
        <dbReference type="EMBL" id="MDA4848623.1"/>
    </source>
</evidence>
<name>A0ABT4VVA2_9HYPH</name>
<dbReference type="EMBL" id="JAPJZH010000026">
    <property type="protein sequence ID" value="MDA4848623.1"/>
    <property type="molecule type" value="Genomic_DNA"/>
</dbReference>
<accession>A0ABT4VVA2</accession>
<dbReference type="RefSeq" id="WP_271092497.1">
    <property type="nucleotide sequence ID" value="NZ_JAPJZH010000026.1"/>
</dbReference>
<dbReference type="Proteomes" id="UP001148313">
    <property type="component" value="Unassembled WGS sequence"/>
</dbReference>